<gene>
    <name evidence="1" type="ORF">HQ497_04075</name>
</gene>
<dbReference type="PANTHER" id="PTHR38075:SF1">
    <property type="entry name" value="DUF4139 DOMAIN-CONTAINING PROTEIN"/>
    <property type="match status" value="1"/>
</dbReference>
<evidence type="ECO:0008006" key="3">
    <source>
        <dbReference type="Google" id="ProtNLM"/>
    </source>
</evidence>
<dbReference type="AlphaFoldDB" id="A0A972VWD2"/>
<sequence length="464" mass="51950">MIVTSLLTASAIAASGVPLAKQVSKDSQVTTSLTVYSDNFAIVRETRQVVLPKGLIELEYRDVAANIDPTSVAVASLGDAGGFKVVEQSYRYDLLNRESLLARFINQKLKYARSVRFDDKFETIYREGKLLATNPEIVNFGDEIAIAPEGTITLGSVPADLKTVPTLVWLVDNNKAGSRLLETTYISSNIRWQADYVLVLDRDRPMFDLSTWVSLENQSGAQYANASIKLVAGQINRVNDRRPDMERPLTAMRMESQVPLQESFFDYHLYTLPLKTTIAHNETKQLRLMAADNASYLKYYVLDSQLQNYQAVESRHAKFDIRMQFANTQSNQLGQPLPAGKVRVYLKDSDGELQLVGEDRMMALAEGEVALLSLGQAFDLLAEHKQLAFRRLGERAIEMTTEVTVRNRKPESVAVTVNEKLFGDWEVTQESLKGEKTDSVTQAYQLQVEAGGEATFVYTARISY</sequence>
<protein>
    <recommendedName>
        <fullName evidence="3">DUF4139 domain-containing protein</fullName>
    </recommendedName>
</protein>
<dbReference type="EMBL" id="JABMOJ010000145">
    <property type="protein sequence ID" value="NQV64524.1"/>
    <property type="molecule type" value="Genomic_DNA"/>
</dbReference>
<evidence type="ECO:0000313" key="1">
    <source>
        <dbReference type="EMBL" id="NQV64524.1"/>
    </source>
</evidence>
<evidence type="ECO:0000313" key="2">
    <source>
        <dbReference type="Proteomes" id="UP000754644"/>
    </source>
</evidence>
<dbReference type="Proteomes" id="UP000754644">
    <property type="component" value="Unassembled WGS sequence"/>
</dbReference>
<accession>A0A972VWD2</accession>
<proteinExistence type="predicted"/>
<comment type="caution">
    <text evidence="1">The sequence shown here is derived from an EMBL/GenBank/DDBJ whole genome shotgun (WGS) entry which is preliminary data.</text>
</comment>
<name>A0A972VWD2_9GAMM</name>
<dbReference type="PANTHER" id="PTHR38075">
    <property type="entry name" value="DUF4139 DOMAIN-CONTAINING PROTEIN"/>
    <property type="match status" value="1"/>
</dbReference>
<reference evidence="1" key="1">
    <citation type="submission" date="2020-05" db="EMBL/GenBank/DDBJ databases">
        <title>Sulfur intermediates as new biogeochemical hubs in an aquatic model microbial ecosystem.</title>
        <authorList>
            <person name="Vigneron A."/>
        </authorList>
    </citation>
    <scope>NUCLEOTIDE SEQUENCE</scope>
    <source>
        <strain evidence="1">Bin.250</strain>
    </source>
</reference>
<organism evidence="1 2">
    <name type="scientific">SAR86 cluster bacterium</name>
    <dbReference type="NCBI Taxonomy" id="2030880"/>
    <lineage>
        <taxon>Bacteria</taxon>
        <taxon>Pseudomonadati</taxon>
        <taxon>Pseudomonadota</taxon>
        <taxon>Gammaproteobacteria</taxon>
        <taxon>SAR86 cluster</taxon>
    </lineage>
</organism>